<name>A0A3Q3VWF6_MOLML</name>
<evidence type="ECO:0000313" key="1">
    <source>
        <dbReference type="Ensembl" id="ENSMMOP00000007341.1"/>
    </source>
</evidence>
<reference evidence="1" key="1">
    <citation type="submission" date="2025-08" db="UniProtKB">
        <authorList>
            <consortium name="Ensembl"/>
        </authorList>
    </citation>
    <scope>IDENTIFICATION</scope>
</reference>
<reference evidence="1" key="2">
    <citation type="submission" date="2025-09" db="UniProtKB">
        <authorList>
            <consortium name="Ensembl"/>
        </authorList>
    </citation>
    <scope>IDENTIFICATION</scope>
</reference>
<dbReference type="Proteomes" id="UP000261620">
    <property type="component" value="Unplaced"/>
</dbReference>
<dbReference type="AlphaFoldDB" id="A0A3Q3VWF6"/>
<dbReference type="Ensembl" id="ENSMMOT00000007480.1">
    <property type="protein sequence ID" value="ENSMMOP00000007341.1"/>
    <property type="gene ID" value="ENSMMOG00000005709.1"/>
</dbReference>
<sequence length="16" mass="1782">MFINIGPGRYPAFVLS</sequence>
<accession>A0A3Q3VWF6</accession>
<keyword evidence="2" id="KW-1185">Reference proteome</keyword>
<organism evidence="1 2">
    <name type="scientific">Mola mola</name>
    <name type="common">Ocean sunfish</name>
    <name type="synonym">Tetraodon mola</name>
    <dbReference type="NCBI Taxonomy" id="94237"/>
    <lineage>
        <taxon>Eukaryota</taxon>
        <taxon>Metazoa</taxon>
        <taxon>Chordata</taxon>
        <taxon>Craniata</taxon>
        <taxon>Vertebrata</taxon>
        <taxon>Euteleostomi</taxon>
        <taxon>Actinopterygii</taxon>
        <taxon>Neopterygii</taxon>
        <taxon>Teleostei</taxon>
        <taxon>Neoteleostei</taxon>
        <taxon>Acanthomorphata</taxon>
        <taxon>Eupercaria</taxon>
        <taxon>Tetraodontiformes</taxon>
        <taxon>Molidae</taxon>
        <taxon>Mola</taxon>
    </lineage>
</organism>
<protein>
    <submittedName>
        <fullName evidence="1">Uncharacterized protein</fullName>
    </submittedName>
</protein>
<evidence type="ECO:0000313" key="2">
    <source>
        <dbReference type="Proteomes" id="UP000261620"/>
    </source>
</evidence>
<proteinExistence type="predicted"/>